<sequence length="277" mass="30296">MSNARVPAVTLNTGAAMPQLGFGVFKVPDGEAQAIVSTALEAGYRSVDTAALYQNETGTGRALHESGIPRGELFVTTKLWNTEHGHDTALRAFDASLARLGLDYVDLYLIHWPLPRRDKYVETWKALEEIHADGRAKAIGVSNFEPEHVRRLLDASGVVPAVNQIELHPRLQQSALRAFDAEHGIATEAWSPLGRGNGVLDDPVVLRAAEKHGRSPAQVVLRWHLQLGNVVIPKSATPSRIKENIEVFDFELDGEDVRALQGLETGERVGPDPNTEN</sequence>
<dbReference type="Gene3D" id="3.20.20.100">
    <property type="entry name" value="NADP-dependent oxidoreductase domain"/>
    <property type="match status" value="1"/>
</dbReference>
<evidence type="ECO:0000313" key="5">
    <source>
        <dbReference type="EMBL" id="GAA2634474.1"/>
    </source>
</evidence>
<dbReference type="InterPro" id="IPR018170">
    <property type="entry name" value="Aldo/ket_reductase_CS"/>
</dbReference>
<dbReference type="PANTHER" id="PTHR43827">
    <property type="entry name" value="2,5-DIKETO-D-GLUCONIC ACID REDUCTASE"/>
    <property type="match status" value="1"/>
</dbReference>
<name>A0ABP6D7F3_9ACTN</name>
<gene>
    <name evidence="5" type="ORF">GCM10009863_58490</name>
</gene>
<protein>
    <submittedName>
        <fullName evidence="5">Aldo/keto reductase</fullName>
    </submittedName>
</protein>
<dbReference type="Proteomes" id="UP001501447">
    <property type="component" value="Unassembled WGS sequence"/>
</dbReference>
<keyword evidence="6" id="KW-1185">Reference proteome</keyword>
<dbReference type="PROSITE" id="PS00062">
    <property type="entry name" value="ALDOKETO_REDUCTASE_2"/>
    <property type="match status" value="1"/>
</dbReference>
<dbReference type="PIRSF" id="PIRSF000097">
    <property type="entry name" value="AKR"/>
    <property type="match status" value="1"/>
</dbReference>
<dbReference type="InterPro" id="IPR036812">
    <property type="entry name" value="NAD(P)_OxRdtase_dom_sf"/>
</dbReference>
<proteinExistence type="inferred from homology"/>
<dbReference type="PROSITE" id="PS00063">
    <property type="entry name" value="ALDOKETO_REDUCTASE_3"/>
    <property type="match status" value="1"/>
</dbReference>
<evidence type="ECO:0000256" key="3">
    <source>
        <dbReference type="ARBA" id="ARBA00023002"/>
    </source>
</evidence>
<dbReference type="SUPFAM" id="SSF51430">
    <property type="entry name" value="NAD(P)-linked oxidoreductase"/>
    <property type="match status" value="1"/>
</dbReference>
<keyword evidence="3" id="KW-0560">Oxidoreductase</keyword>
<keyword evidence="2" id="KW-0521">NADP</keyword>
<dbReference type="EMBL" id="BAAARJ010000023">
    <property type="protein sequence ID" value="GAA2634474.1"/>
    <property type="molecule type" value="Genomic_DNA"/>
</dbReference>
<accession>A0ABP6D7F3</accession>
<evidence type="ECO:0000313" key="6">
    <source>
        <dbReference type="Proteomes" id="UP001501447"/>
    </source>
</evidence>
<dbReference type="InterPro" id="IPR020471">
    <property type="entry name" value="AKR"/>
</dbReference>
<dbReference type="PANTHER" id="PTHR43827:SF3">
    <property type="entry name" value="NADP-DEPENDENT OXIDOREDUCTASE DOMAIN-CONTAINING PROTEIN"/>
    <property type="match status" value="1"/>
</dbReference>
<dbReference type="InterPro" id="IPR023210">
    <property type="entry name" value="NADP_OxRdtase_dom"/>
</dbReference>
<dbReference type="PRINTS" id="PR00069">
    <property type="entry name" value="ALDKETRDTASE"/>
</dbReference>
<evidence type="ECO:0000259" key="4">
    <source>
        <dbReference type="Pfam" id="PF00248"/>
    </source>
</evidence>
<dbReference type="Pfam" id="PF00248">
    <property type="entry name" value="Aldo_ket_red"/>
    <property type="match status" value="1"/>
</dbReference>
<comment type="caution">
    <text evidence="5">The sequence shown here is derived from an EMBL/GenBank/DDBJ whole genome shotgun (WGS) entry which is preliminary data.</text>
</comment>
<reference evidence="6" key="1">
    <citation type="journal article" date="2019" name="Int. J. Syst. Evol. Microbiol.">
        <title>The Global Catalogue of Microorganisms (GCM) 10K type strain sequencing project: providing services to taxonomists for standard genome sequencing and annotation.</title>
        <authorList>
            <consortium name="The Broad Institute Genomics Platform"/>
            <consortium name="The Broad Institute Genome Sequencing Center for Infectious Disease"/>
            <person name="Wu L."/>
            <person name="Ma J."/>
        </authorList>
    </citation>
    <scope>NUCLEOTIDE SEQUENCE [LARGE SCALE GENOMIC DNA]</scope>
    <source>
        <strain evidence="6">JCM 16373</strain>
    </source>
</reference>
<feature type="domain" description="NADP-dependent oxidoreductase" evidence="4">
    <location>
        <begin position="26"/>
        <end position="263"/>
    </location>
</feature>
<organism evidence="5 6">
    <name type="scientific">Streptomyces axinellae</name>
    <dbReference type="NCBI Taxonomy" id="552788"/>
    <lineage>
        <taxon>Bacteria</taxon>
        <taxon>Bacillati</taxon>
        <taxon>Actinomycetota</taxon>
        <taxon>Actinomycetes</taxon>
        <taxon>Kitasatosporales</taxon>
        <taxon>Streptomycetaceae</taxon>
        <taxon>Streptomyces</taxon>
    </lineage>
</organism>
<evidence type="ECO:0000256" key="1">
    <source>
        <dbReference type="ARBA" id="ARBA00007905"/>
    </source>
</evidence>
<evidence type="ECO:0000256" key="2">
    <source>
        <dbReference type="ARBA" id="ARBA00022857"/>
    </source>
</evidence>
<comment type="similarity">
    <text evidence="1">Belongs to the aldo/keto reductase family.</text>
</comment>